<sequence>MARLYADEQFPRAVSELLRTMGHDVLTVQEAGNANLGISDEAVLAFAVRNLRAVITLNRYDFVQLHRADQNHFGIIVCTNDPDRQRMAERIDTAIAPLDSLTGQLIRVVRPSN</sequence>
<evidence type="ECO:0000313" key="2">
    <source>
        <dbReference type="EMBL" id="OEJ72774.1"/>
    </source>
</evidence>
<organism evidence="2">
    <name type="scientific">Desertifilum tharense IPPAS B-1220</name>
    <dbReference type="NCBI Taxonomy" id="1781255"/>
    <lineage>
        <taxon>Bacteria</taxon>
        <taxon>Bacillati</taxon>
        <taxon>Cyanobacteriota</taxon>
        <taxon>Cyanophyceae</taxon>
        <taxon>Desertifilales</taxon>
        <taxon>Desertifilaceae</taxon>
        <taxon>Desertifilum</taxon>
    </lineage>
</organism>
<dbReference type="EMBL" id="MJGC01000110">
    <property type="protein sequence ID" value="OEJ72774.1"/>
    <property type="molecule type" value="Genomic_DNA"/>
</dbReference>
<dbReference type="STRING" id="1781255.BH720_22615"/>
<dbReference type="Pfam" id="PF18480">
    <property type="entry name" value="DUF5615"/>
    <property type="match status" value="1"/>
</dbReference>
<name>A0A1E5QDW3_9CYAN</name>
<feature type="domain" description="DUF5615" evidence="1">
    <location>
        <begin position="3"/>
        <end position="109"/>
    </location>
</feature>
<dbReference type="InterPro" id="IPR041049">
    <property type="entry name" value="DUF5615"/>
</dbReference>
<comment type="caution">
    <text evidence="2">The sequence shown here is derived from an EMBL/GenBank/DDBJ whole genome shotgun (WGS) entry which is preliminary data.</text>
</comment>
<evidence type="ECO:0000259" key="1">
    <source>
        <dbReference type="Pfam" id="PF18480"/>
    </source>
</evidence>
<proteinExistence type="predicted"/>
<gene>
    <name evidence="2" type="ORF">BH720_22615</name>
</gene>
<reference evidence="2" key="1">
    <citation type="submission" date="2016-09" db="EMBL/GenBank/DDBJ databases">
        <title>Draft genome of thermotolerant cyanobacterium Desertifilum sp. strain IPPAS B-1220.</title>
        <authorList>
            <person name="Sinetova M.A."/>
            <person name="Bolakhan K."/>
            <person name="Zayadan B.K."/>
            <person name="Mironov K.S."/>
            <person name="Ustinova V."/>
            <person name="Kupriyanova E.V."/>
            <person name="Sidorov R.A."/>
            <person name="Skrypnik A.N."/>
            <person name="Gogoleva N.E."/>
            <person name="Gogolev Y.V."/>
            <person name="Los D.A."/>
        </authorList>
    </citation>
    <scope>NUCLEOTIDE SEQUENCE [LARGE SCALE GENOMIC DNA]</scope>
    <source>
        <strain evidence="2">IPPAS B-1220</strain>
    </source>
</reference>
<dbReference type="RefSeq" id="WP_069969489.1">
    <property type="nucleotide sequence ID" value="NZ_CM124774.1"/>
</dbReference>
<dbReference type="AlphaFoldDB" id="A0A1E5QDW3"/>
<protein>
    <recommendedName>
        <fullName evidence="1">DUF5615 domain-containing protein</fullName>
    </recommendedName>
</protein>
<accession>A0A1E5QDW3</accession>
<dbReference type="OrthoDB" id="3216372at2"/>